<keyword evidence="5" id="KW-1185">Reference proteome</keyword>
<keyword evidence="1" id="KW-0175">Coiled coil</keyword>
<evidence type="ECO:0000256" key="2">
    <source>
        <dbReference type="SAM" id="MobiDB-lite"/>
    </source>
</evidence>
<gene>
    <name evidence="4" type="ORF">HannXRQ_Chr05g0135921</name>
</gene>
<dbReference type="Pfam" id="PF03732">
    <property type="entry name" value="Retrotrans_gag"/>
    <property type="match status" value="1"/>
</dbReference>
<evidence type="ECO:0000313" key="5">
    <source>
        <dbReference type="Proteomes" id="UP000215914"/>
    </source>
</evidence>
<evidence type="ECO:0000313" key="4">
    <source>
        <dbReference type="EMBL" id="OTG24366.1"/>
    </source>
</evidence>
<evidence type="ECO:0000259" key="3">
    <source>
        <dbReference type="Pfam" id="PF03732"/>
    </source>
</evidence>
<feature type="region of interest" description="Disordered" evidence="2">
    <location>
        <begin position="146"/>
        <end position="180"/>
    </location>
</feature>
<accession>A0A251UND8</accession>
<dbReference type="SUPFAM" id="SSF50630">
    <property type="entry name" value="Acid proteases"/>
    <property type="match status" value="1"/>
</dbReference>
<dbReference type="AlphaFoldDB" id="A0A251UND8"/>
<dbReference type="Proteomes" id="UP000215914">
    <property type="component" value="Chromosome 5"/>
</dbReference>
<organism evidence="4 5">
    <name type="scientific">Helianthus annuus</name>
    <name type="common">Common sunflower</name>
    <dbReference type="NCBI Taxonomy" id="4232"/>
    <lineage>
        <taxon>Eukaryota</taxon>
        <taxon>Viridiplantae</taxon>
        <taxon>Streptophyta</taxon>
        <taxon>Embryophyta</taxon>
        <taxon>Tracheophyta</taxon>
        <taxon>Spermatophyta</taxon>
        <taxon>Magnoliopsida</taxon>
        <taxon>eudicotyledons</taxon>
        <taxon>Gunneridae</taxon>
        <taxon>Pentapetalae</taxon>
        <taxon>asterids</taxon>
        <taxon>campanulids</taxon>
        <taxon>Asterales</taxon>
        <taxon>Asteraceae</taxon>
        <taxon>Asteroideae</taxon>
        <taxon>Heliantheae alliance</taxon>
        <taxon>Heliantheae</taxon>
        <taxon>Helianthus</taxon>
    </lineage>
</organism>
<dbReference type="OMA" id="LENEDPH"/>
<dbReference type="InterPro" id="IPR021109">
    <property type="entry name" value="Peptidase_aspartic_dom_sf"/>
</dbReference>
<dbReference type="InParanoid" id="A0A251UND8"/>
<dbReference type="EMBL" id="CM007894">
    <property type="protein sequence ID" value="OTG24366.1"/>
    <property type="molecule type" value="Genomic_DNA"/>
</dbReference>
<feature type="compositionally biased region" description="Low complexity" evidence="2">
    <location>
        <begin position="476"/>
        <end position="510"/>
    </location>
</feature>
<dbReference type="PANTHER" id="PTHR33067">
    <property type="entry name" value="RNA-DIRECTED DNA POLYMERASE-RELATED"/>
    <property type="match status" value="1"/>
</dbReference>
<feature type="coiled-coil region" evidence="1">
    <location>
        <begin position="532"/>
        <end position="559"/>
    </location>
</feature>
<feature type="domain" description="Retrotransposon gag" evidence="3">
    <location>
        <begin position="262"/>
        <end position="336"/>
    </location>
</feature>
<reference evidence="5" key="1">
    <citation type="journal article" date="2017" name="Nature">
        <title>The sunflower genome provides insights into oil metabolism, flowering and Asterid evolution.</title>
        <authorList>
            <person name="Badouin H."/>
            <person name="Gouzy J."/>
            <person name="Grassa C.J."/>
            <person name="Murat F."/>
            <person name="Staton S.E."/>
            <person name="Cottret L."/>
            <person name="Lelandais-Briere C."/>
            <person name="Owens G.L."/>
            <person name="Carrere S."/>
            <person name="Mayjonade B."/>
            <person name="Legrand L."/>
            <person name="Gill N."/>
            <person name="Kane N.C."/>
            <person name="Bowers J.E."/>
            <person name="Hubner S."/>
            <person name="Bellec A."/>
            <person name="Berard A."/>
            <person name="Berges H."/>
            <person name="Blanchet N."/>
            <person name="Boniface M.C."/>
            <person name="Brunel D."/>
            <person name="Catrice O."/>
            <person name="Chaidir N."/>
            <person name="Claudel C."/>
            <person name="Donnadieu C."/>
            <person name="Faraut T."/>
            <person name="Fievet G."/>
            <person name="Helmstetter N."/>
            <person name="King M."/>
            <person name="Knapp S.J."/>
            <person name="Lai Z."/>
            <person name="Le Paslier M.C."/>
            <person name="Lippi Y."/>
            <person name="Lorenzon L."/>
            <person name="Mandel J.R."/>
            <person name="Marage G."/>
            <person name="Marchand G."/>
            <person name="Marquand E."/>
            <person name="Bret-Mestries E."/>
            <person name="Morien E."/>
            <person name="Nambeesan S."/>
            <person name="Nguyen T."/>
            <person name="Pegot-Espagnet P."/>
            <person name="Pouilly N."/>
            <person name="Raftis F."/>
            <person name="Sallet E."/>
            <person name="Schiex T."/>
            <person name="Thomas J."/>
            <person name="Vandecasteele C."/>
            <person name="Vares D."/>
            <person name="Vear F."/>
            <person name="Vautrin S."/>
            <person name="Crespi M."/>
            <person name="Mangin B."/>
            <person name="Burke J.M."/>
            <person name="Salse J."/>
            <person name="Munos S."/>
            <person name="Vincourt P."/>
            <person name="Rieseberg L.H."/>
            <person name="Langlade N.B."/>
        </authorList>
    </citation>
    <scope>NUCLEOTIDE SEQUENCE [LARGE SCALE GENOMIC DNA]</scope>
    <source>
        <strain evidence="5">cv. SF193</strain>
    </source>
</reference>
<dbReference type="Gene3D" id="2.40.70.10">
    <property type="entry name" value="Acid Proteases"/>
    <property type="match status" value="1"/>
</dbReference>
<dbReference type="CDD" id="cd00303">
    <property type="entry name" value="retropepsin_like"/>
    <property type="match status" value="1"/>
</dbReference>
<feature type="region of interest" description="Disordered" evidence="2">
    <location>
        <begin position="109"/>
        <end position="129"/>
    </location>
</feature>
<dbReference type="PANTHER" id="PTHR33067:SF15">
    <property type="entry name" value="RNA-DIRECTED DNA POLYMERASE"/>
    <property type="match status" value="1"/>
</dbReference>
<dbReference type="InterPro" id="IPR005162">
    <property type="entry name" value="Retrotrans_gag_dom"/>
</dbReference>
<feature type="compositionally biased region" description="Basic residues" evidence="2">
    <location>
        <begin position="109"/>
        <end position="120"/>
    </location>
</feature>
<feature type="compositionally biased region" description="Polar residues" evidence="2">
    <location>
        <begin position="453"/>
        <end position="468"/>
    </location>
</feature>
<feature type="region of interest" description="Disordered" evidence="2">
    <location>
        <begin position="448"/>
        <end position="516"/>
    </location>
</feature>
<evidence type="ECO:0000256" key="1">
    <source>
        <dbReference type="SAM" id="Coils"/>
    </source>
</evidence>
<name>A0A251UND8_HELAN</name>
<protein>
    <submittedName>
        <fullName evidence="4">Putative retrotransposon gag domain, Aspartic peptidase domain protein</fullName>
    </submittedName>
</protein>
<proteinExistence type="predicted"/>
<sequence>MIYKGLIIARIKRSSFFGPIDDTDGLHIESWTRKKITIITKKRGGLVFGRLKVEKEKKGIHFFCGWLAFEITRKKWHFLFDEFFIEHHSLFDFRTPLEIDPEIEKTAKRLRKQAKQRKKLASSSSSISSPPITNIWQDILLSSESETETESQSHQETPITPPHSPTHTHQEPNSPKPQFPAVTMANEQTLRQWATRDVPQQPLCINYPTVENFELKSGLIHLLPLFRGLENEDPHKFLKEFHVVCSGMKPHNVTEDQIKLRAFPFALQDSAKEWLYYLPPGSVTTWNELAKLFLDKYFPEVKASILRKEIIGIKQLKREALHTYWDRFKKLCARLAPMERRLINASSGGALLDKTPTQIRALITSIAEDTKHSAQDEEWYMDVPRAVKEVSTPHIETQLAELTKAVMQLTKDKSAEPQARACGICLQYGHPTDMCPTLQDDVEQAQALGGYPGQNSRQYEQPRGNQNWGHPPNMNFQQRPQQYQQRPTFQGNQQPQNFQPRQQQPAQQQTSSSGMSLEDIVKSLATSTHTFQQETKASIKNLEQQMAQLATSVSKIESQGKLPPQTEANPKHNACAVTLRSGKSYDGPTMQEEEEEIVVEKKDTEKPEALKSDEVKAKFTTPPPFPSRLRSTQKQREEQEIMETFRKVEVNIPLLDAIKQVPRYAKFLKELCTSKKKLKGNETVKVGENISAVLQKRLPQKCKDPGVFTVPCKLGNLNIPRAMLDLGASINVLPNSIFKTLNVGPLKRTGVVIQLADRSLVYPKGVLEDVLVQVNELVFPADFYVLDMEDDDSPHSSSILLGRPFLKTAKTKIDVYSGTLSMEFDGEVINFNIYMMLCVTQVMFHL</sequence>